<dbReference type="SUPFAM" id="SSF51556">
    <property type="entry name" value="Metallo-dependent hydrolases"/>
    <property type="match status" value="1"/>
</dbReference>
<dbReference type="SUPFAM" id="SSF51338">
    <property type="entry name" value="Composite domain of metallo-dependent hydrolases"/>
    <property type="match status" value="1"/>
</dbReference>
<keyword evidence="4" id="KW-1185">Reference proteome</keyword>
<dbReference type="RefSeq" id="WP_091376774.1">
    <property type="nucleotide sequence ID" value="NZ_FNDV01000006.1"/>
</dbReference>
<proteinExistence type="predicted"/>
<sequence>MSLRLRAPIVLPCDAACSVLRDAVVDIDTDGRIVHCGPFADAPAFDAPVRELTGILLPGLVNTHAHSPMTVLRGMGDNLPLIRWLTEAIWPAEGKMTRQDVHDGMVLGSVEMLRAGVTTSAEMYFHGEEVAQAALDTGARVVLAPAILDGLGMDWRKMLADISAWIDADGVRFGPGERVELGYGPHSAYTLPPEALTEVGAAARERGALIQIHVAESTQEDEVQRANHGSVPALLASSGLLGGRVLAAHSVHLSDEDIALFAANRVGVAHCPGSNMKLASGIARLRDLRAADVAVGVGTDGPASNDDLDLWEDVRLAAMLSRVSTMDSTAMGAADALLLATRCGAEALHRNDIGALEPGRWADVVHVGLDDPAFAAGLDVPDTHLLANLIWAAGSRTVRDVWVAGEQVVADGETTRVDRREAQATAGKVTKRLLG</sequence>
<accession>A0A1H0Q445</accession>
<dbReference type="InterPro" id="IPR011059">
    <property type="entry name" value="Metal-dep_hydrolase_composite"/>
</dbReference>
<dbReference type="OrthoDB" id="3189065at2"/>
<feature type="domain" description="Amidohydrolase-related" evidence="2">
    <location>
        <begin position="55"/>
        <end position="408"/>
    </location>
</feature>
<organism evidence="3 4">
    <name type="scientific">Actinokineospora alba</name>
    <dbReference type="NCBI Taxonomy" id="504798"/>
    <lineage>
        <taxon>Bacteria</taxon>
        <taxon>Bacillati</taxon>
        <taxon>Actinomycetota</taxon>
        <taxon>Actinomycetes</taxon>
        <taxon>Pseudonocardiales</taxon>
        <taxon>Pseudonocardiaceae</taxon>
        <taxon>Actinokineospora</taxon>
    </lineage>
</organism>
<dbReference type="PANTHER" id="PTHR43794:SF11">
    <property type="entry name" value="AMIDOHYDROLASE-RELATED DOMAIN-CONTAINING PROTEIN"/>
    <property type="match status" value="1"/>
</dbReference>
<dbReference type="InterPro" id="IPR032466">
    <property type="entry name" value="Metal_Hydrolase"/>
</dbReference>
<dbReference type="STRING" id="504798.SAMN05421871_10657"/>
<dbReference type="EMBL" id="FNJB01000006">
    <property type="protein sequence ID" value="SDP12104.1"/>
    <property type="molecule type" value="Genomic_DNA"/>
</dbReference>
<dbReference type="Gene3D" id="2.30.40.10">
    <property type="entry name" value="Urease, subunit C, domain 1"/>
    <property type="match status" value="1"/>
</dbReference>
<reference evidence="4" key="1">
    <citation type="submission" date="2016-10" db="EMBL/GenBank/DDBJ databases">
        <authorList>
            <person name="Varghese N."/>
            <person name="Submissions S."/>
        </authorList>
    </citation>
    <scope>NUCLEOTIDE SEQUENCE [LARGE SCALE GENOMIC DNA]</scope>
    <source>
        <strain evidence="4">IBRC-M 10655</strain>
    </source>
</reference>
<name>A0A1H0Q445_9PSEU</name>
<dbReference type="Proteomes" id="UP000199651">
    <property type="component" value="Unassembled WGS sequence"/>
</dbReference>
<dbReference type="PANTHER" id="PTHR43794">
    <property type="entry name" value="AMINOHYDROLASE SSNA-RELATED"/>
    <property type="match status" value="1"/>
</dbReference>
<keyword evidence="1" id="KW-0378">Hydrolase</keyword>
<dbReference type="GO" id="GO:0016810">
    <property type="term" value="F:hydrolase activity, acting on carbon-nitrogen (but not peptide) bonds"/>
    <property type="evidence" value="ECO:0007669"/>
    <property type="project" value="InterPro"/>
</dbReference>
<protein>
    <submittedName>
        <fullName evidence="3">5-methylthioadenosine/S-adenosylhomocysteine deaminase</fullName>
    </submittedName>
</protein>
<evidence type="ECO:0000259" key="2">
    <source>
        <dbReference type="Pfam" id="PF01979"/>
    </source>
</evidence>
<dbReference type="CDD" id="cd01298">
    <property type="entry name" value="ATZ_TRZ_like"/>
    <property type="match status" value="1"/>
</dbReference>
<dbReference type="InterPro" id="IPR006680">
    <property type="entry name" value="Amidohydro-rel"/>
</dbReference>
<evidence type="ECO:0000313" key="4">
    <source>
        <dbReference type="Proteomes" id="UP000199651"/>
    </source>
</evidence>
<dbReference type="Gene3D" id="3.20.20.140">
    <property type="entry name" value="Metal-dependent hydrolases"/>
    <property type="match status" value="1"/>
</dbReference>
<evidence type="ECO:0000256" key="1">
    <source>
        <dbReference type="ARBA" id="ARBA00022801"/>
    </source>
</evidence>
<evidence type="ECO:0000313" key="3">
    <source>
        <dbReference type="EMBL" id="SDP12104.1"/>
    </source>
</evidence>
<dbReference type="AlphaFoldDB" id="A0A1H0Q445"/>
<dbReference type="Pfam" id="PF01979">
    <property type="entry name" value="Amidohydro_1"/>
    <property type="match status" value="1"/>
</dbReference>
<dbReference type="InterPro" id="IPR050287">
    <property type="entry name" value="MTA/SAH_deaminase"/>
</dbReference>
<gene>
    <name evidence="3" type="ORF">SAMN05192558_106395</name>
</gene>